<dbReference type="EMBL" id="BAAAXQ010000009">
    <property type="protein sequence ID" value="GAA3010439.1"/>
    <property type="molecule type" value="Genomic_DNA"/>
</dbReference>
<dbReference type="InterPro" id="IPR036412">
    <property type="entry name" value="HAD-like_sf"/>
</dbReference>
<evidence type="ECO:0000256" key="1">
    <source>
        <dbReference type="ARBA" id="ARBA00001946"/>
    </source>
</evidence>
<comment type="cofactor">
    <cofactor evidence="1">
        <name>Mg(2+)</name>
        <dbReference type="ChEBI" id="CHEBI:18420"/>
    </cofactor>
</comment>
<dbReference type="Gene3D" id="1.10.150.240">
    <property type="entry name" value="Putative phosphatase, domain 2"/>
    <property type="match status" value="1"/>
</dbReference>
<evidence type="ECO:0000256" key="4">
    <source>
        <dbReference type="ARBA" id="ARBA00022842"/>
    </source>
</evidence>
<dbReference type="SFLD" id="SFLDS00003">
    <property type="entry name" value="Haloacid_Dehalogenase"/>
    <property type="match status" value="1"/>
</dbReference>
<keyword evidence="2" id="KW-0479">Metal-binding</keyword>
<organism evidence="5 6">
    <name type="scientific">Tetragenococcus solitarius</name>
    <dbReference type="NCBI Taxonomy" id="71453"/>
    <lineage>
        <taxon>Bacteria</taxon>
        <taxon>Bacillati</taxon>
        <taxon>Bacillota</taxon>
        <taxon>Bacilli</taxon>
        <taxon>Lactobacillales</taxon>
        <taxon>Enterococcaceae</taxon>
        <taxon>Tetragenococcus</taxon>
    </lineage>
</organism>
<evidence type="ECO:0000256" key="3">
    <source>
        <dbReference type="ARBA" id="ARBA00022801"/>
    </source>
</evidence>
<keyword evidence="6" id="KW-1185">Reference proteome</keyword>
<evidence type="ECO:0000256" key="2">
    <source>
        <dbReference type="ARBA" id="ARBA00022723"/>
    </source>
</evidence>
<dbReference type="PANTHER" id="PTHR46470">
    <property type="entry name" value="N-ACYLNEURAMINATE-9-PHOSPHATASE"/>
    <property type="match status" value="1"/>
</dbReference>
<protein>
    <submittedName>
        <fullName evidence="5">HAD family hydrolase</fullName>
    </submittedName>
</protein>
<proteinExistence type="predicted"/>
<evidence type="ECO:0000313" key="5">
    <source>
        <dbReference type="EMBL" id="GAA3010439.1"/>
    </source>
</evidence>
<dbReference type="SUPFAM" id="SSF56784">
    <property type="entry name" value="HAD-like"/>
    <property type="match status" value="1"/>
</dbReference>
<dbReference type="Proteomes" id="UP001501577">
    <property type="component" value="Unassembled WGS sequence"/>
</dbReference>
<keyword evidence="4" id="KW-0460">Magnesium</keyword>
<dbReference type="GO" id="GO:0016787">
    <property type="term" value="F:hydrolase activity"/>
    <property type="evidence" value="ECO:0007669"/>
    <property type="project" value="UniProtKB-KW"/>
</dbReference>
<name>A0ABN3Y2N7_9ENTE</name>
<sequence>MSAVIFDLDDTLYDQLEPFKKAVQKNFFFPSSQIEDLYLFSRSFSDEVFDLTHTGKMQLEAMYIYRMQNACAQFGMDLTVKQALQFQEDYAYFQGKIELFEDAKELLDYCKQQGMTTGLITNGPTGHQWAKIQQLGLTRWISEKNIFISSTVGISKPDTRLFEHVERSMDLDKKDTYYVGDSYENDVIGAKSAGWKAVWHNHRGHTRPETKVMFDQLLDRKTSLTELIYIL</sequence>
<dbReference type="Gene3D" id="3.40.50.1000">
    <property type="entry name" value="HAD superfamily/HAD-like"/>
    <property type="match status" value="1"/>
</dbReference>
<reference evidence="5 6" key="1">
    <citation type="journal article" date="2019" name="Int. J. Syst. Evol. Microbiol.">
        <title>The Global Catalogue of Microorganisms (GCM) 10K type strain sequencing project: providing services to taxonomists for standard genome sequencing and annotation.</title>
        <authorList>
            <consortium name="The Broad Institute Genomics Platform"/>
            <consortium name="The Broad Institute Genome Sequencing Center for Infectious Disease"/>
            <person name="Wu L."/>
            <person name="Ma J."/>
        </authorList>
    </citation>
    <scope>NUCLEOTIDE SEQUENCE [LARGE SCALE GENOMIC DNA]</scope>
    <source>
        <strain evidence="5 6">JCM 8736</strain>
    </source>
</reference>
<keyword evidence="3 5" id="KW-0378">Hydrolase</keyword>
<dbReference type="RefSeq" id="WP_068709152.1">
    <property type="nucleotide sequence ID" value="NZ_BAAAXQ010000009.1"/>
</dbReference>
<evidence type="ECO:0000313" key="6">
    <source>
        <dbReference type="Proteomes" id="UP001501577"/>
    </source>
</evidence>
<dbReference type="NCBIfam" id="TIGR01549">
    <property type="entry name" value="HAD-SF-IA-v1"/>
    <property type="match status" value="1"/>
</dbReference>
<dbReference type="InterPro" id="IPR023198">
    <property type="entry name" value="PGP-like_dom2"/>
</dbReference>
<comment type="caution">
    <text evidence="5">The sequence shown here is derived from an EMBL/GenBank/DDBJ whole genome shotgun (WGS) entry which is preliminary data.</text>
</comment>
<dbReference type="PRINTS" id="PR00413">
    <property type="entry name" value="HADHALOGNASE"/>
</dbReference>
<dbReference type="InterPro" id="IPR006439">
    <property type="entry name" value="HAD-SF_hydro_IA"/>
</dbReference>
<dbReference type="InterPro" id="IPR051400">
    <property type="entry name" value="HAD-like_hydrolase"/>
</dbReference>
<dbReference type="SFLD" id="SFLDG01129">
    <property type="entry name" value="C1.5:_HAD__Beta-PGM__Phosphata"/>
    <property type="match status" value="1"/>
</dbReference>
<gene>
    <name evidence="5" type="ORF">GCM10019998_03090</name>
</gene>
<accession>A0ABN3Y2N7</accession>
<dbReference type="InterPro" id="IPR023214">
    <property type="entry name" value="HAD_sf"/>
</dbReference>
<dbReference type="Pfam" id="PF00702">
    <property type="entry name" value="Hydrolase"/>
    <property type="match status" value="1"/>
</dbReference>
<dbReference type="PANTHER" id="PTHR46470:SF2">
    <property type="entry name" value="GLYCERALDEHYDE 3-PHOSPHATE PHOSPHATASE"/>
    <property type="match status" value="1"/>
</dbReference>